<dbReference type="Proteomes" id="UP000242367">
    <property type="component" value="Unassembled WGS sequence"/>
</dbReference>
<dbReference type="InterPro" id="IPR050261">
    <property type="entry name" value="FrsA_esterase"/>
</dbReference>
<evidence type="ECO:0000256" key="9">
    <source>
        <dbReference type="ARBA" id="ARBA00023157"/>
    </source>
</evidence>
<dbReference type="PROSITE" id="PS51318">
    <property type="entry name" value="TAT"/>
    <property type="match status" value="1"/>
</dbReference>
<feature type="domain" description="PET hydrolase/cutinase-like" evidence="16">
    <location>
        <begin position="39"/>
        <end position="291"/>
    </location>
</feature>
<dbReference type="GO" id="GO:0050525">
    <property type="term" value="F:cutinase activity"/>
    <property type="evidence" value="ECO:0007669"/>
    <property type="project" value="UniProtKB-EC"/>
</dbReference>
<keyword evidence="9" id="KW-1015">Disulfide bond</keyword>
<evidence type="ECO:0000256" key="11">
    <source>
        <dbReference type="ARBA" id="ARBA00033707"/>
    </source>
</evidence>
<dbReference type="EMBL" id="MTBP01000004">
    <property type="protein sequence ID" value="POM23027.1"/>
    <property type="molecule type" value="Genomic_DNA"/>
</dbReference>
<dbReference type="Pfam" id="PF12740">
    <property type="entry name" value="PETase"/>
    <property type="match status" value="1"/>
</dbReference>
<evidence type="ECO:0000256" key="13">
    <source>
        <dbReference type="ARBA" id="ARBA00033780"/>
    </source>
</evidence>
<dbReference type="InterPro" id="IPR041127">
    <property type="entry name" value="PET_hydrolase/cutinase-like"/>
</dbReference>
<reference evidence="17 18" key="1">
    <citation type="journal article" date="2017" name="Chemistry">
        <title>Isolation, Biosynthesis and Chemical Modifications of Rubterolones A-F: Rare Tropolone Alkaloids from Actinomadura sp. 5-2.</title>
        <authorList>
            <person name="Guo H."/>
            <person name="Benndorf R."/>
            <person name="Leichnitz D."/>
            <person name="Klassen J.L."/>
            <person name="Vollmers J."/>
            <person name="Gorls H."/>
            <person name="Steinacker M."/>
            <person name="Weigel C."/>
            <person name="Dahse H.M."/>
            <person name="Kaster A.K."/>
            <person name="de Beer Z.W."/>
            <person name="Poulsen M."/>
            <person name="Beemelmanns C."/>
        </authorList>
    </citation>
    <scope>NUCLEOTIDE SEQUENCE [LARGE SCALE GENOMIC DNA]</scope>
    <source>
        <strain evidence="17 18">5-2</strain>
    </source>
</reference>
<comment type="catalytic activity">
    <reaction evidence="14">
        <text>cutin + H2O = cutin monomers.</text>
        <dbReference type="EC" id="3.1.1.74"/>
    </reaction>
</comment>
<dbReference type="Gene3D" id="3.40.50.1820">
    <property type="entry name" value="alpha/beta hydrolase"/>
    <property type="match status" value="1"/>
</dbReference>
<evidence type="ECO:0000313" key="18">
    <source>
        <dbReference type="Proteomes" id="UP000242367"/>
    </source>
</evidence>
<evidence type="ECO:0000259" key="16">
    <source>
        <dbReference type="Pfam" id="PF12740"/>
    </source>
</evidence>
<evidence type="ECO:0000256" key="8">
    <source>
        <dbReference type="ARBA" id="ARBA00022801"/>
    </source>
</evidence>
<feature type="chain" id="PRO_5039013971" description="Poly(ethylene terephthalate) hydrolase" evidence="15">
    <location>
        <begin position="35"/>
        <end position="293"/>
    </location>
</feature>
<dbReference type="EC" id="3.1.1.101" evidence="12"/>
<dbReference type="GO" id="GO:0005576">
    <property type="term" value="C:extracellular region"/>
    <property type="evidence" value="ECO:0007669"/>
    <property type="project" value="UniProtKB-SubCell"/>
</dbReference>
<evidence type="ECO:0000256" key="5">
    <source>
        <dbReference type="ARBA" id="ARBA00022487"/>
    </source>
</evidence>
<evidence type="ECO:0000313" key="17">
    <source>
        <dbReference type="EMBL" id="POM23027.1"/>
    </source>
</evidence>
<keyword evidence="7" id="KW-0574">Periplasm</keyword>
<dbReference type="RefSeq" id="WP_146059157.1">
    <property type="nucleotide sequence ID" value="NZ_MTBP01000004.1"/>
</dbReference>
<dbReference type="GO" id="GO:0042597">
    <property type="term" value="C:periplasmic space"/>
    <property type="evidence" value="ECO:0007669"/>
    <property type="project" value="UniProtKB-SubCell"/>
</dbReference>
<evidence type="ECO:0000256" key="12">
    <source>
        <dbReference type="ARBA" id="ARBA00033764"/>
    </source>
</evidence>
<dbReference type="InterPro" id="IPR006311">
    <property type="entry name" value="TAT_signal"/>
</dbReference>
<evidence type="ECO:0000256" key="15">
    <source>
        <dbReference type="SAM" id="SignalP"/>
    </source>
</evidence>
<comment type="similarity">
    <text evidence="3">Belongs to the AB hydrolase superfamily.</text>
</comment>
<feature type="signal peptide" evidence="15">
    <location>
        <begin position="1"/>
        <end position="34"/>
    </location>
</feature>
<sequence length="293" mass="30626" precursor="true">MKTWLEPRTRRAARATTAAVAALATAGLFSTAVATAPATAAAGPDPTLDNVKTLTGPYQTSTATVRNTGQFGAATIYYPTSTTDGPYPGVILAPGLTSSQSVLSWYGKTLASQGFVAMTVNFTSTMLYPAQRQPQIDRALTYLTQSSTVKSRVDANSVGVLGHSFGGGGSLLEEFSKPSLKAAILLDPVNMPAVSSAQLGKVTTPTMILTGQNDTLSSESPTVYNGIPASTPKQLLYIAGGNHGTVLTASTNIARYVVPWLKVYLSGDSRYAQFVCPVSADSFLSSHQENCAQ</sequence>
<keyword evidence="15" id="KW-0732">Signal</keyword>
<evidence type="ECO:0000256" key="3">
    <source>
        <dbReference type="ARBA" id="ARBA00008645"/>
    </source>
</evidence>
<gene>
    <name evidence="17" type="primary">lip1_5</name>
    <name evidence="17" type="ORF">BTM25_52330</name>
</gene>
<protein>
    <recommendedName>
        <fullName evidence="13">Poly(ethylene terephthalate) hydrolase</fullName>
        <ecNumber evidence="12">3.1.1.101</ecNumber>
        <ecNumber evidence="4">3.1.1.74</ecNumber>
    </recommendedName>
</protein>
<keyword evidence="18" id="KW-1185">Reference proteome</keyword>
<dbReference type="InterPro" id="IPR029058">
    <property type="entry name" value="AB_hydrolase_fold"/>
</dbReference>
<keyword evidence="5" id="KW-0719">Serine esterase</keyword>
<evidence type="ECO:0000256" key="6">
    <source>
        <dbReference type="ARBA" id="ARBA00022525"/>
    </source>
</evidence>
<evidence type="ECO:0000256" key="10">
    <source>
        <dbReference type="ARBA" id="ARBA00033629"/>
    </source>
</evidence>
<organism evidence="17 18">
    <name type="scientific">Actinomadura rubteroloni</name>
    <dbReference type="NCBI Taxonomy" id="1926885"/>
    <lineage>
        <taxon>Bacteria</taxon>
        <taxon>Bacillati</taxon>
        <taxon>Actinomycetota</taxon>
        <taxon>Actinomycetes</taxon>
        <taxon>Streptosporangiales</taxon>
        <taxon>Thermomonosporaceae</taxon>
        <taxon>Actinomadura</taxon>
    </lineage>
</organism>
<evidence type="ECO:0000256" key="4">
    <source>
        <dbReference type="ARBA" id="ARBA00013095"/>
    </source>
</evidence>
<evidence type="ECO:0000256" key="2">
    <source>
        <dbReference type="ARBA" id="ARBA00004613"/>
    </source>
</evidence>
<comment type="catalytic activity">
    <reaction evidence="11">
        <text>(ethylene terephthalate)(n) + H2O = (ethylene terephthalate)(n-1) + 4-[(2-hydroxyethoxy)carbonyl]benzoate + H(+)</text>
        <dbReference type="Rhea" id="RHEA:49528"/>
        <dbReference type="Rhea" id="RHEA-COMP:12420"/>
        <dbReference type="Rhea" id="RHEA-COMP:12421"/>
        <dbReference type="ChEBI" id="CHEBI:15377"/>
        <dbReference type="ChEBI" id="CHEBI:15378"/>
        <dbReference type="ChEBI" id="CHEBI:131701"/>
        <dbReference type="ChEBI" id="CHEBI:131704"/>
        <dbReference type="EC" id="3.1.1.101"/>
    </reaction>
    <physiologicalReaction direction="left-to-right" evidence="11">
        <dbReference type="Rhea" id="RHEA:49529"/>
    </physiologicalReaction>
</comment>
<accession>A0A2P4UDA7</accession>
<keyword evidence="6" id="KW-0964">Secreted</keyword>
<dbReference type="AlphaFoldDB" id="A0A2P4UDA7"/>
<dbReference type="PANTHER" id="PTHR22946">
    <property type="entry name" value="DIENELACTONE HYDROLASE DOMAIN-CONTAINING PROTEIN-RELATED"/>
    <property type="match status" value="1"/>
</dbReference>
<comment type="catalytic activity">
    <reaction evidence="10">
        <text>a butanoate ester + H2O = an aliphatic alcohol + butanoate + H(+)</text>
        <dbReference type="Rhea" id="RHEA:47348"/>
        <dbReference type="ChEBI" id="CHEBI:2571"/>
        <dbReference type="ChEBI" id="CHEBI:15377"/>
        <dbReference type="ChEBI" id="CHEBI:15378"/>
        <dbReference type="ChEBI" id="CHEBI:17968"/>
        <dbReference type="ChEBI" id="CHEBI:50477"/>
    </reaction>
    <physiologicalReaction direction="left-to-right" evidence="10">
        <dbReference type="Rhea" id="RHEA:47349"/>
    </physiologicalReaction>
</comment>
<comment type="caution">
    <text evidence="17">The sequence shown here is derived from an EMBL/GenBank/DDBJ whole genome shotgun (WGS) entry which is preliminary data.</text>
</comment>
<evidence type="ECO:0000256" key="14">
    <source>
        <dbReference type="ARBA" id="ARBA00034045"/>
    </source>
</evidence>
<proteinExistence type="inferred from homology"/>
<evidence type="ECO:0000256" key="7">
    <source>
        <dbReference type="ARBA" id="ARBA00022764"/>
    </source>
</evidence>
<keyword evidence="8 17" id="KW-0378">Hydrolase</keyword>
<comment type="subcellular location">
    <subcellularLocation>
        <location evidence="1">Periplasm</location>
    </subcellularLocation>
    <subcellularLocation>
        <location evidence="2">Secreted</location>
    </subcellularLocation>
</comment>
<dbReference type="SUPFAM" id="SSF53474">
    <property type="entry name" value="alpha/beta-Hydrolases"/>
    <property type="match status" value="1"/>
</dbReference>
<dbReference type="PANTHER" id="PTHR22946:SF9">
    <property type="entry name" value="POLYKETIDE TRANSFERASE AF380"/>
    <property type="match status" value="1"/>
</dbReference>
<evidence type="ECO:0000256" key="1">
    <source>
        <dbReference type="ARBA" id="ARBA00004418"/>
    </source>
</evidence>
<dbReference type="EC" id="3.1.1.74" evidence="4"/>
<name>A0A2P4UDA7_9ACTN</name>